<dbReference type="GO" id="GO:0005243">
    <property type="term" value="F:gap junction channel activity"/>
    <property type="evidence" value="ECO:0007669"/>
    <property type="project" value="TreeGrafter"/>
</dbReference>
<keyword evidence="9 12" id="KW-0406">Ion transport</keyword>
<comment type="subcellular location">
    <subcellularLocation>
        <location evidence="1">Cell junction</location>
        <location evidence="1">Gap junction</location>
    </subcellularLocation>
    <subcellularLocation>
        <location evidence="2 12">Cell membrane</location>
        <topology evidence="2 12">Multi-pass membrane protein</topology>
    </subcellularLocation>
</comment>
<dbReference type="Proteomes" id="UP000318571">
    <property type="component" value="Chromosome 11"/>
</dbReference>
<keyword evidence="15" id="KW-1185">Reference proteome</keyword>
<feature type="compositionally biased region" description="Basic residues" evidence="13">
    <location>
        <begin position="481"/>
        <end position="490"/>
    </location>
</feature>
<keyword evidence="4" id="KW-1003">Cell membrane</keyword>
<keyword evidence="6" id="KW-0303">Gap junction</keyword>
<dbReference type="EMBL" id="VCGU01000003">
    <property type="protein sequence ID" value="TRY78246.1"/>
    <property type="molecule type" value="Genomic_DNA"/>
</dbReference>
<evidence type="ECO:0000256" key="4">
    <source>
        <dbReference type="ARBA" id="ARBA00022475"/>
    </source>
</evidence>
<keyword evidence="7" id="KW-0965">Cell junction</keyword>
<feature type="transmembrane region" description="Helical" evidence="12">
    <location>
        <begin position="104"/>
        <end position="129"/>
    </location>
</feature>
<comment type="function">
    <text evidence="12">Structural component of the gap junctions.</text>
</comment>
<dbReference type="PROSITE" id="PS51013">
    <property type="entry name" value="PANNEXIN"/>
    <property type="match status" value="1"/>
</dbReference>
<reference evidence="14 15" key="1">
    <citation type="journal article" date="2018" name="Nat. Ecol. Evol.">
        <title>Genomic signatures of mitonuclear coevolution across populations of Tigriopus californicus.</title>
        <authorList>
            <person name="Barreto F.S."/>
            <person name="Watson E.T."/>
            <person name="Lima T.G."/>
            <person name="Willett C.S."/>
            <person name="Edmands S."/>
            <person name="Li W."/>
            <person name="Burton R.S."/>
        </authorList>
    </citation>
    <scope>NUCLEOTIDE SEQUENCE [LARGE SCALE GENOMIC DNA]</scope>
    <source>
        <strain evidence="14 15">San Diego</strain>
    </source>
</reference>
<comment type="caution">
    <text evidence="14">The sequence shown here is derived from an EMBL/GenBank/DDBJ whole genome shotgun (WGS) entry which is preliminary data.</text>
</comment>
<evidence type="ECO:0000256" key="1">
    <source>
        <dbReference type="ARBA" id="ARBA00004610"/>
    </source>
</evidence>
<evidence type="ECO:0000256" key="13">
    <source>
        <dbReference type="SAM" id="MobiDB-lite"/>
    </source>
</evidence>
<comment type="caution">
    <text evidence="12">Lacks conserved residue(s) required for the propagation of feature annotation.</text>
</comment>
<accession>A0A553PKP1</accession>
<dbReference type="GO" id="GO:0005886">
    <property type="term" value="C:plasma membrane"/>
    <property type="evidence" value="ECO:0007669"/>
    <property type="project" value="UniProtKB-SubCell"/>
</dbReference>
<evidence type="ECO:0000256" key="2">
    <source>
        <dbReference type="ARBA" id="ARBA00004651"/>
    </source>
</evidence>
<dbReference type="PRINTS" id="PR01262">
    <property type="entry name" value="INNEXIN"/>
</dbReference>
<sequence length="490" mass="57193">MAEILGAANSATKFFLEVNQISIDNWTFKLFYKATTTILVAMSIICSSKQFFGDPINCEVSGGDVNDAVLSSYCWMYSTFNIPLEFKGSCSKREHDGTVLYNSYYQWVPIFLVTCAFFFYVPRAIWLMCEGGLMKFLSKGTTTKIIEDAKEKRENLVSTFQEHLHNKYNSYAAWFFCCEQLNLIIVVSLWFITNKFLKYQFLNYGPLVIQYYQMPPEERQLYMVNPMCEAFPRIAACDYIRYGAGGGQERKNAICILGLNMINDKVFLILWFWFLFLTTFSVIRFCYRLLQISSNRFRYHMMRIRISRYFKTDNNMRHIKHYVERCSIGDWFVLYQMSRNMNTRFFAEFLVVLSRKVNPDPGLADEEECQDDECTNLIKANGTVKPNNSSLSLHSQIIDLTYDAHMVDCAEEQAKKPVPKPQSADCNSNSSDDGDDSDKDLPKRRRDIVAHEAEEEDEEAKRNKREVRHQESRPYNYSSPKRNKYLPRSA</sequence>
<dbReference type="AlphaFoldDB" id="A0A553PKP1"/>
<evidence type="ECO:0000256" key="3">
    <source>
        <dbReference type="ARBA" id="ARBA00022448"/>
    </source>
</evidence>
<evidence type="ECO:0000256" key="9">
    <source>
        <dbReference type="ARBA" id="ARBA00023065"/>
    </source>
</evidence>
<keyword evidence="3 12" id="KW-0813">Transport</keyword>
<dbReference type="OrthoDB" id="5867527at2759"/>
<dbReference type="STRING" id="6832.A0A553PKP1"/>
<keyword evidence="8 12" id="KW-1133">Transmembrane helix</keyword>
<dbReference type="GO" id="GO:0034220">
    <property type="term" value="P:monoatomic ion transmembrane transport"/>
    <property type="evidence" value="ECO:0007669"/>
    <property type="project" value="UniProtKB-KW"/>
</dbReference>
<keyword evidence="5 12" id="KW-0812">Transmembrane</keyword>
<evidence type="ECO:0000256" key="12">
    <source>
        <dbReference type="RuleBase" id="RU010713"/>
    </source>
</evidence>
<feature type="transmembrane region" description="Helical" evidence="12">
    <location>
        <begin position="266"/>
        <end position="287"/>
    </location>
</feature>
<protein>
    <recommendedName>
        <fullName evidence="12">Innexin</fullName>
    </recommendedName>
</protein>
<dbReference type="PANTHER" id="PTHR11893">
    <property type="entry name" value="INNEXIN"/>
    <property type="match status" value="1"/>
</dbReference>
<evidence type="ECO:0000256" key="8">
    <source>
        <dbReference type="ARBA" id="ARBA00022989"/>
    </source>
</evidence>
<comment type="similarity">
    <text evidence="12">Belongs to the pannexin family.</text>
</comment>
<keyword evidence="10 12" id="KW-0472">Membrane</keyword>
<evidence type="ECO:0000256" key="6">
    <source>
        <dbReference type="ARBA" id="ARBA00022868"/>
    </source>
</evidence>
<feature type="region of interest" description="Disordered" evidence="13">
    <location>
        <begin position="413"/>
        <end position="490"/>
    </location>
</feature>
<evidence type="ECO:0000256" key="10">
    <source>
        <dbReference type="ARBA" id="ARBA00023136"/>
    </source>
</evidence>
<name>A0A553PKP1_TIGCA</name>
<evidence type="ECO:0000256" key="5">
    <source>
        <dbReference type="ARBA" id="ARBA00022692"/>
    </source>
</evidence>
<feature type="transmembrane region" description="Helical" evidence="12">
    <location>
        <begin position="171"/>
        <end position="192"/>
    </location>
</feature>
<dbReference type="OMA" id="DLTYDAH"/>
<keyword evidence="11 12" id="KW-0407">Ion channel</keyword>
<dbReference type="Pfam" id="PF00876">
    <property type="entry name" value="Innexin"/>
    <property type="match status" value="1"/>
</dbReference>
<evidence type="ECO:0000256" key="11">
    <source>
        <dbReference type="ARBA" id="ARBA00023303"/>
    </source>
</evidence>
<gene>
    <name evidence="12" type="primary">inx</name>
    <name evidence="14" type="ORF">TCAL_06746</name>
</gene>
<evidence type="ECO:0000313" key="15">
    <source>
        <dbReference type="Proteomes" id="UP000318571"/>
    </source>
</evidence>
<evidence type="ECO:0000313" key="14">
    <source>
        <dbReference type="EMBL" id="TRY78246.1"/>
    </source>
</evidence>
<dbReference type="GO" id="GO:0005921">
    <property type="term" value="C:gap junction"/>
    <property type="evidence" value="ECO:0007669"/>
    <property type="project" value="UniProtKB-SubCell"/>
</dbReference>
<evidence type="ECO:0000256" key="7">
    <source>
        <dbReference type="ARBA" id="ARBA00022949"/>
    </source>
</evidence>
<organism evidence="14 15">
    <name type="scientific">Tigriopus californicus</name>
    <name type="common">Marine copepod</name>
    <dbReference type="NCBI Taxonomy" id="6832"/>
    <lineage>
        <taxon>Eukaryota</taxon>
        <taxon>Metazoa</taxon>
        <taxon>Ecdysozoa</taxon>
        <taxon>Arthropoda</taxon>
        <taxon>Crustacea</taxon>
        <taxon>Multicrustacea</taxon>
        <taxon>Hexanauplia</taxon>
        <taxon>Copepoda</taxon>
        <taxon>Harpacticoida</taxon>
        <taxon>Harpacticidae</taxon>
        <taxon>Tigriopus</taxon>
    </lineage>
</organism>
<dbReference type="InterPro" id="IPR000990">
    <property type="entry name" value="Innexin"/>
</dbReference>
<proteinExistence type="inferred from homology"/>
<dbReference type="PANTHER" id="PTHR11893:SF36">
    <property type="entry name" value="INNEXIN-5"/>
    <property type="match status" value="1"/>
</dbReference>